<organism evidence="1">
    <name type="scientific">Eutreptiella gymnastica</name>
    <dbReference type="NCBI Taxonomy" id="73025"/>
    <lineage>
        <taxon>Eukaryota</taxon>
        <taxon>Discoba</taxon>
        <taxon>Euglenozoa</taxon>
        <taxon>Euglenida</taxon>
        <taxon>Spirocuta</taxon>
        <taxon>Euglenophyceae</taxon>
        <taxon>Eutreptiales</taxon>
        <taxon>Eutreptiaceae</taxon>
        <taxon>Eutreptiella</taxon>
    </lineage>
</organism>
<sequence length="124" mass="14310">MPSIEAVSDLHTATLYQTNQCYYATPTQVYHPMDEESITFALKKNVDEFQREDTQYDWKKKPFQLLFPMPQMISPMLLSPALFFQATDLTNTALCSLAFPYNRSHQSCSLQPWSWCAHTIHLGA</sequence>
<accession>A0A7S4G5K6</accession>
<proteinExistence type="predicted"/>
<dbReference type="EMBL" id="HBJA01107108">
    <property type="protein sequence ID" value="CAE0825755.1"/>
    <property type="molecule type" value="Transcribed_RNA"/>
</dbReference>
<protein>
    <submittedName>
        <fullName evidence="1">Uncharacterized protein</fullName>
    </submittedName>
</protein>
<dbReference type="AlphaFoldDB" id="A0A7S4G5K6"/>
<name>A0A7S4G5K6_9EUGL</name>
<gene>
    <name evidence="1" type="ORF">EGYM00163_LOCUS37007</name>
</gene>
<evidence type="ECO:0000313" key="1">
    <source>
        <dbReference type="EMBL" id="CAE0825755.1"/>
    </source>
</evidence>
<reference evidence="1" key="1">
    <citation type="submission" date="2021-01" db="EMBL/GenBank/DDBJ databases">
        <authorList>
            <person name="Corre E."/>
            <person name="Pelletier E."/>
            <person name="Niang G."/>
            <person name="Scheremetjew M."/>
            <person name="Finn R."/>
            <person name="Kale V."/>
            <person name="Holt S."/>
            <person name="Cochrane G."/>
            <person name="Meng A."/>
            <person name="Brown T."/>
            <person name="Cohen L."/>
        </authorList>
    </citation>
    <scope>NUCLEOTIDE SEQUENCE</scope>
    <source>
        <strain evidence="1">CCMP1594</strain>
    </source>
</reference>